<evidence type="ECO:0000256" key="4">
    <source>
        <dbReference type="ARBA" id="ARBA00022989"/>
    </source>
</evidence>
<dbReference type="PANTHER" id="PTHR19944:SF99">
    <property type="entry name" value="HLA CLASS II HISTOCOMPATIBILITY ANTIGEN, DRB1 BETA CHAIN"/>
    <property type="match status" value="1"/>
</dbReference>
<dbReference type="SMART" id="SM00921">
    <property type="entry name" value="MHC_II_beta"/>
    <property type="match status" value="1"/>
</dbReference>
<dbReference type="Pfam" id="PF07654">
    <property type="entry name" value="C1-set"/>
    <property type="match status" value="1"/>
</dbReference>
<evidence type="ECO:0000256" key="8">
    <source>
        <dbReference type="ARBA" id="ARBA00023180"/>
    </source>
</evidence>
<keyword evidence="8" id="KW-0325">Glycoprotein</keyword>
<keyword evidence="5" id="KW-1064">Adaptive immunity</keyword>
<reference evidence="12" key="3">
    <citation type="submission" date="2025-09" db="UniProtKB">
        <authorList>
            <consortium name="Ensembl"/>
        </authorList>
    </citation>
    <scope>IDENTIFICATION</scope>
</reference>
<evidence type="ECO:0000256" key="1">
    <source>
        <dbReference type="ARBA" id="ARBA00004479"/>
    </source>
</evidence>
<feature type="transmembrane region" description="Helical" evidence="10">
    <location>
        <begin position="294"/>
        <end position="316"/>
    </location>
</feature>
<dbReference type="GO" id="GO:0042613">
    <property type="term" value="C:MHC class II protein complex"/>
    <property type="evidence" value="ECO:0007669"/>
    <property type="project" value="UniProtKB-KW"/>
</dbReference>
<keyword evidence="2 10" id="KW-0812">Transmembrane</keyword>
<dbReference type="PROSITE" id="PS00290">
    <property type="entry name" value="IG_MHC"/>
    <property type="match status" value="1"/>
</dbReference>
<dbReference type="InterPro" id="IPR003006">
    <property type="entry name" value="Ig/MHC_CS"/>
</dbReference>
<evidence type="ECO:0000259" key="11">
    <source>
        <dbReference type="PROSITE" id="PS50835"/>
    </source>
</evidence>
<dbReference type="InterPro" id="IPR007110">
    <property type="entry name" value="Ig-like_dom"/>
</dbReference>
<keyword evidence="4 10" id="KW-1133">Transmembrane helix</keyword>
<accession>A0A8B9QYD9</accession>
<organism evidence="12 13">
    <name type="scientific">Anas platyrhynchos</name>
    <name type="common">Mallard</name>
    <name type="synonym">Anas boschas</name>
    <dbReference type="NCBI Taxonomy" id="8839"/>
    <lineage>
        <taxon>Eukaryota</taxon>
        <taxon>Metazoa</taxon>
        <taxon>Chordata</taxon>
        <taxon>Craniata</taxon>
        <taxon>Vertebrata</taxon>
        <taxon>Euteleostomi</taxon>
        <taxon>Archelosauria</taxon>
        <taxon>Archosauria</taxon>
        <taxon>Dinosauria</taxon>
        <taxon>Saurischia</taxon>
        <taxon>Theropoda</taxon>
        <taxon>Coelurosauria</taxon>
        <taxon>Aves</taxon>
        <taxon>Neognathae</taxon>
        <taxon>Galloanserae</taxon>
        <taxon>Anseriformes</taxon>
        <taxon>Anatidae</taxon>
        <taxon>Anatinae</taxon>
        <taxon>Anas</taxon>
    </lineage>
</organism>
<dbReference type="SUPFAM" id="SSF54452">
    <property type="entry name" value="MHC antigen-recognition domain"/>
    <property type="match status" value="1"/>
</dbReference>
<proteinExistence type="predicted"/>
<evidence type="ECO:0000256" key="3">
    <source>
        <dbReference type="ARBA" id="ARBA00022859"/>
    </source>
</evidence>
<evidence type="ECO:0000256" key="10">
    <source>
        <dbReference type="SAM" id="Phobius"/>
    </source>
</evidence>
<evidence type="ECO:0000313" key="13">
    <source>
        <dbReference type="Proteomes" id="UP000694400"/>
    </source>
</evidence>
<evidence type="ECO:0000256" key="9">
    <source>
        <dbReference type="ARBA" id="ARBA00023182"/>
    </source>
</evidence>
<dbReference type="Pfam" id="PF00969">
    <property type="entry name" value="MHC_II_beta"/>
    <property type="match status" value="1"/>
</dbReference>
<dbReference type="FunFam" id="3.10.320.10:FF:000001">
    <property type="entry name" value="HLA class II histocompatibility antigen, DRB1-1 beta chain"/>
    <property type="match status" value="1"/>
</dbReference>
<dbReference type="CDD" id="cd12087">
    <property type="entry name" value="TM_EGFR-like"/>
    <property type="match status" value="1"/>
</dbReference>
<dbReference type="InterPro" id="IPR000353">
    <property type="entry name" value="MHC_II_b_N"/>
</dbReference>
<dbReference type="SUPFAM" id="SSF48726">
    <property type="entry name" value="Immunoglobulin"/>
    <property type="match status" value="1"/>
</dbReference>
<dbReference type="InterPro" id="IPR011162">
    <property type="entry name" value="MHC_I/II-like_Ag-recog"/>
</dbReference>
<dbReference type="InterPro" id="IPR003597">
    <property type="entry name" value="Ig_C1-set"/>
</dbReference>
<evidence type="ECO:0000256" key="2">
    <source>
        <dbReference type="ARBA" id="ARBA00022692"/>
    </source>
</evidence>
<dbReference type="GO" id="GO:0002250">
    <property type="term" value="P:adaptive immune response"/>
    <property type="evidence" value="ECO:0007669"/>
    <property type="project" value="UniProtKB-KW"/>
</dbReference>
<dbReference type="InterPro" id="IPR013783">
    <property type="entry name" value="Ig-like_fold"/>
</dbReference>
<dbReference type="FunFam" id="2.60.40.10:FF:000116">
    <property type="entry name" value="HLA class II histocompatibility antigen, DRB1-1 beta chain"/>
    <property type="match status" value="1"/>
</dbReference>
<evidence type="ECO:0000256" key="7">
    <source>
        <dbReference type="ARBA" id="ARBA00023157"/>
    </source>
</evidence>
<keyword evidence="3" id="KW-0391">Immunity</keyword>
<sequence length="471" mass="50936">MMAPWGRYWNTSAVWDKCQRESCGERFCLVTGDAAQPRCSLVVTGTPSPSTGQSLALPGVPAPLILCRAAMGSGRILGAGAVLVALVVLGARPVGGEETKGFFHKMVVHECQYLNGTERVRYLYRDIYNRQQFVHFDSDLGHYVADTELGKLDEDIWNSQPEELERRRAAVDICRHNYEVSDTYILHRRVEPKVRVSPMQSSSLPQTDRLACYVTGFYPAEIEVKWFKNGQEETKHVVSTDVIRNGDWTYQVLVMLESTPQHGDTYECHVQHASLKSPITYEWVLPADAARGKMLTGVGGLVLGLIFLALGLFLYVRRKVSGRGAGGGVGLGGPRSPPALPLTWSRCVAGRIAPPAAGLLKQLRLLRLGSSVPSTASAPCSPGSCPRYPVPQPHSPLLLPMVTPSLAPIPVHFDRGRWEPQIKCPSAPRPCCCGDGGAGAGTAIPVHAAPKPWWGRGCLGSGSAEPGGAAE</sequence>
<dbReference type="PROSITE" id="PS50835">
    <property type="entry name" value="IG_LIKE"/>
    <property type="match status" value="1"/>
</dbReference>
<evidence type="ECO:0000256" key="6">
    <source>
        <dbReference type="ARBA" id="ARBA00023136"/>
    </source>
</evidence>
<feature type="domain" description="Ig-like" evidence="11">
    <location>
        <begin position="192"/>
        <end position="280"/>
    </location>
</feature>
<keyword evidence="9" id="KW-0491">MHC II</keyword>
<dbReference type="PANTHER" id="PTHR19944">
    <property type="entry name" value="MHC CLASS II-RELATED"/>
    <property type="match status" value="1"/>
</dbReference>
<reference evidence="12" key="2">
    <citation type="submission" date="2025-08" db="UniProtKB">
        <authorList>
            <consortium name="Ensembl"/>
        </authorList>
    </citation>
    <scope>IDENTIFICATION</scope>
</reference>
<comment type="subcellular location">
    <subcellularLocation>
        <location evidence="1">Membrane</location>
        <topology evidence="1">Single-pass type I membrane protein</topology>
    </subcellularLocation>
</comment>
<dbReference type="Proteomes" id="UP000694400">
    <property type="component" value="Chromosome 30"/>
</dbReference>
<dbReference type="SMART" id="SM00407">
    <property type="entry name" value="IGc1"/>
    <property type="match status" value="1"/>
</dbReference>
<dbReference type="Gene3D" id="2.60.40.10">
    <property type="entry name" value="Immunoglobulins"/>
    <property type="match status" value="1"/>
</dbReference>
<dbReference type="InterPro" id="IPR036179">
    <property type="entry name" value="Ig-like_dom_sf"/>
</dbReference>
<dbReference type="Ensembl" id="ENSAPLT00020005738.1">
    <property type="protein sequence ID" value="ENSAPLP00020005332.1"/>
    <property type="gene ID" value="ENSAPLG00020003910.1"/>
</dbReference>
<reference evidence="12" key="1">
    <citation type="submission" date="2019-08" db="EMBL/GenBank/DDBJ databases">
        <title>Three high-quality genomes provides insights into domestication of ducks.</title>
        <authorList>
            <person name="Hou Z.C."/>
            <person name="Zhu F."/>
            <person name="Yin Z.T."/>
            <person name="Zhang F."/>
        </authorList>
    </citation>
    <scope>NUCLEOTIDE SEQUENCE [LARGE SCALE GENOMIC DNA]</scope>
</reference>
<evidence type="ECO:0000256" key="5">
    <source>
        <dbReference type="ARBA" id="ARBA00023130"/>
    </source>
</evidence>
<dbReference type="InterPro" id="IPR014745">
    <property type="entry name" value="MHC_II_a/b_N"/>
</dbReference>
<dbReference type="AlphaFoldDB" id="A0A8B9QYD9"/>
<dbReference type="CDD" id="cd05766">
    <property type="entry name" value="IgC1_MHC_II_beta"/>
    <property type="match status" value="1"/>
</dbReference>
<protein>
    <recommendedName>
        <fullName evidence="11">Ig-like domain-containing protein</fullName>
    </recommendedName>
</protein>
<dbReference type="InterPro" id="IPR050160">
    <property type="entry name" value="MHC/Immunoglobulin"/>
</dbReference>
<keyword evidence="6 10" id="KW-0472">Membrane</keyword>
<keyword evidence="7" id="KW-1015">Disulfide bond</keyword>
<name>A0A8B9QYD9_ANAPL</name>
<dbReference type="Gene3D" id="3.10.320.10">
    <property type="entry name" value="Class II Histocompatibility Antigen, M Beta Chain, Chain B, domain 1"/>
    <property type="match status" value="1"/>
</dbReference>
<evidence type="ECO:0000313" key="12">
    <source>
        <dbReference type="Ensembl" id="ENSAPLP00020005332.1"/>
    </source>
</evidence>
<dbReference type="GO" id="GO:0002504">
    <property type="term" value="P:antigen processing and presentation of peptide or polysaccharide antigen via MHC class II"/>
    <property type="evidence" value="ECO:0007669"/>
    <property type="project" value="UniProtKB-KW"/>
</dbReference>